<feature type="transmembrane region" description="Helical" evidence="1">
    <location>
        <begin position="132"/>
        <end position="155"/>
    </location>
</feature>
<dbReference type="EMBL" id="KL198080">
    <property type="protein sequence ID" value="KDQ09244.1"/>
    <property type="molecule type" value="Genomic_DNA"/>
</dbReference>
<dbReference type="InParanoid" id="A0A067M105"/>
<gene>
    <name evidence="2" type="ORF">BOTBODRAFT_530623</name>
</gene>
<name>A0A067M105_BOTB1</name>
<protein>
    <submittedName>
        <fullName evidence="2">Uncharacterized protein</fullName>
    </submittedName>
</protein>
<proteinExistence type="predicted"/>
<evidence type="ECO:0000313" key="2">
    <source>
        <dbReference type="EMBL" id="KDQ09244.1"/>
    </source>
</evidence>
<feature type="transmembrane region" description="Helical" evidence="1">
    <location>
        <begin position="99"/>
        <end position="120"/>
    </location>
</feature>
<dbReference type="HOGENOM" id="CLU_1610498_0_0_1"/>
<reference evidence="3" key="1">
    <citation type="journal article" date="2014" name="Proc. Natl. Acad. Sci. U.S.A.">
        <title>Extensive sampling of basidiomycete genomes demonstrates inadequacy of the white-rot/brown-rot paradigm for wood decay fungi.</title>
        <authorList>
            <person name="Riley R."/>
            <person name="Salamov A.A."/>
            <person name="Brown D.W."/>
            <person name="Nagy L.G."/>
            <person name="Floudas D."/>
            <person name="Held B.W."/>
            <person name="Levasseur A."/>
            <person name="Lombard V."/>
            <person name="Morin E."/>
            <person name="Otillar R."/>
            <person name="Lindquist E.A."/>
            <person name="Sun H."/>
            <person name="LaButti K.M."/>
            <person name="Schmutz J."/>
            <person name="Jabbour D."/>
            <person name="Luo H."/>
            <person name="Baker S.E."/>
            <person name="Pisabarro A.G."/>
            <person name="Walton J.D."/>
            <person name="Blanchette R.A."/>
            <person name="Henrissat B."/>
            <person name="Martin F."/>
            <person name="Cullen D."/>
            <person name="Hibbett D.S."/>
            <person name="Grigoriev I.V."/>
        </authorList>
    </citation>
    <scope>NUCLEOTIDE SEQUENCE [LARGE SCALE GENOMIC DNA]</scope>
    <source>
        <strain evidence="3">FD-172 SS1</strain>
    </source>
</reference>
<keyword evidence="1" id="KW-0472">Membrane</keyword>
<keyword evidence="1" id="KW-0812">Transmembrane</keyword>
<dbReference type="Proteomes" id="UP000027195">
    <property type="component" value="Unassembled WGS sequence"/>
</dbReference>
<organism evidence="2 3">
    <name type="scientific">Botryobasidium botryosum (strain FD-172 SS1)</name>
    <dbReference type="NCBI Taxonomy" id="930990"/>
    <lineage>
        <taxon>Eukaryota</taxon>
        <taxon>Fungi</taxon>
        <taxon>Dikarya</taxon>
        <taxon>Basidiomycota</taxon>
        <taxon>Agaricomycotina</taxon>
        <taxon>Agaricomycetes</taxon>
        <taxon>Cantharellales</taxon>
        <taxon>Botryobasidiaceae</taxon>
        <taxon>Botryobasidium</taxon>
    </lineage>
</organism>
<dbReference type="AlphaFoldDB" id="A0A067M105"/>
<keyword evidence="1" id="KW-1133">Transmembrane helix</keyword>
<sequence length="165" mass="18413">MLLLSAYPSFNFNASDVYCVFIATTYLFNLLLPRVSSLPFSHLTPLRTSPPPYFPSPSCLLCHTNTLVDIPPTATRSFISFICHHQSYIYSPSYFSAPLAAFGILSESSPLSLLSLFLFFRYADSGLYSTHGLYTCSVVFSPILLFSFPFSSHLYCLLPTFPSTL</sequence>
<keyword evidence="3" id="KW-1185">Reference proteome</keyword>
<accession>A0A067M105</accession>
<evidence type="ECO:0000313" key="3">
    <source>
        <dbReference type="Proteomes" id="UP000027195"/>
    </source>
</evidence>
<evidence type="ECO:0000256" key="1">
    <source>
        <dbReference type="SAM" id="Phobius"/>
    </source>
</evidence>